<accession>A0ABU8S822</accession>
<evidence type="ECO:0000313" key="8">
    <source>
        <dbReference type="Proteomes" id="UP001379235"/>
    </source>
</evidence>
<reference evidence="7 8" key="1">
    <citation type="submission" date="2024-03" db="EMBL/GenBank/DDBJ databases">
        <authorList>
            <person name="Jo J.-H."/>
        </authorList>
    </citation>
    <scope>NUCLEOTIDE SEQUENCE [LARGE SCALE GENOMIC DNA]</scope>
    <source>
        <strain evidence="7 8">AS3R-12</strain>
    </source>
</reference>
<evidence type="ECO:0000256" key="1">
    <source>
        <dbReference type="SAM" id="SignalP"/>
    </source>
</evidence>
<feature type="domain" description="DUF1585" evidence="2">
    <location>
        <begin position="475"/>
        <end position="547"/>
    </location>
</feature>
<feature type="domain" description="DUF1595" evidence="6">
    <location>
        <begin position="142"/>
        <end position="203"/>
    </location>
</feature>
<feature type="domain" description="DUF1588" evidence="4">
    <location>
        <begin position="364"/>
        <end position="463"/>
    </location>
</feature>
<comment type="caution">
    <text evidence="7">The sequence shown here is derived from an EMBL/GenBank/DDBJ whole genome shotgun (WGS) entry which is preliminary data.</text>
</comment>
<feature type="domain" description="DUF1592" evidence="5">
    <location>
        <begin position="217"/>
        <end position="344"/>
    </location>
</feature>
<dbReference type="InterPro" id="IPR013036">
    <property type="entry name" value="DUF1587"/>
</dbReference>
<dbReference type="RefSeq" id="WP_339966588.1">
    <property type="nucleotide sequence ID" value="NZ_JBBHJY010000004.1"/>
</dbReference>
<evidence type="ECO:0000259" key="4">
    <source>
        <dbReference type="Pfam" id="PF07627"/>
    </source>
</evidence>
<dbReference type="Pfam" id="PF07631">
    <property type="entry name" value="PSD4"/>
    <property type="match status" value="1"/>
</dbReference>
<dbReference type="Proteomes" id="UP001379235">
    <property type="component" value="Unassembled WGS sequence"/>
</dbReference>
<dbReference type="Pfam" id="PF07624">
    <property type="entry name" value="PSD2"/>
    <property type="match status" value="1"/>
</dbReference>
<evidence type="ECO:0000259" key="6">
    <source>
        <dbReference type="Pfam" id="PF07637"/>
    </source>
</evidence>
<dbReference type="InterPro" id="IPR013039">
    <property type="entry name" value="DUF1588"/>
</dbReference>
<dbReference type="Pfam" id="PF07626">
    <property type="entry name" value="PSD3"/>
    <property type="match status" value="1"/>
</dbReference>
<proteinExistence type="predicted"/>
<dbReference type="InterPro" id="IPR013043">
    <property type="entry name" value="DUF1595"/>
</dbReference>
<keyword evidence="1" id="KW-0732">Signal</keyword>
<evidence type="ECO:0000313" key="7">
    <source>
        <dbReference type="EMBL" id="MEJ6010112.1"/>
    </source>
</evidence>
<dbReference type="Pfam" id="PF07627">
    <property type="entry name" value="PSCyt3"/>
    <property type="match status" value="1"/>
</dbReference>
<name>A0ABU8S822_9SPHN</name>
<feature type="chain" id="PRO_5046316908" evidence="1">
    <location>
        <begin position="29"/>
        <end position="569"/>
    </location>
</feature>
<feature type="domain" description="DUF1587" evidence="3">
    <location>
        <begin position="55"/>
        <end position="118"/>
    </location>
</feature>
<protein>
    <submittedName>
        <fullName evidence="7">DUF1592 domain-containing protein</fullName>
    </submittedName>
</protein>
<keyword evidence="8" id="KW-1185">Reference proteome</keyword>
<evidence type="ECO:0000259" key="2">
    <source>
        <dbReference type="Pfam" id="PF07624"/>
    </source>
</evidence>
<sequence>MSRLITRLSTLAAGAGLCLALVGAGTSAARLEAQTDASAPAMVEPAATSGAPALRRLTESQYRATIADVFASDVPIAGRFERGLREQGLIAIGTSMGGMSPFSFEQYDISARSIAADVTSEKRRAQFVPCKPKAENAFDAACATKFIDSYGLKLFRRPLTRDEQARFLAVAKAAQVRLGGFHQGLEFALVGMLQSPHFLMRMERMEKDPARAGAWRLDAWSRAARLSYFLTNSTPDDELLRAAGAGDLDRPGGLQQQVDRLLASPRVEAAVRAFFWDMLQFDGFNDLFKDPSIYPAYNSNVARDAQEQTLRTIVSHLVTDSGDYRDLFTTRKTWLTRPLGVIYRVPVATRNGWEQAEYSAASQRSGILTDISMLALHSHPGRSSATLRGKSLREILLCQKVPDPPANVNFTAVDQVTRPGSTARMRLAEHNANPVCAGCHKLTDPIGLTLESFDGAGTFRAKENGVALDLSGSLSGTKFTGAQGLGKAFQENPATPTCLVDKLYRSAIGRATSDGEAPYLDYLGAKFAANGYRLPALMRAIALSRTFYAVTPPPAVADGKKSTKKEGSS</sequence>
<dbReference type="Pfam" id="PF07637">
    <property type="entry name" value="PSD5"/>
    <property type="match status" value="1"/>
</dbReference>
<evidence type="ECO:0000259" key="3">
    <source>
        <dbReference type="Pfam" id="PF07626"/>
    </source>
</evidence>
<organism evidence="7 8">
    <name type="scientific">Novosphingobium aquae</name>
    <dbReference type="NCBI Taxonomy" id="3133435"/>
    <lineage>
        <taxon>Bacteria</taxon>
        <taxon>Pseudomonadati</taxon>
        <taxon>Pseudomonadota</taxon>
        <taxon>Alphaproteobacteria</taxon>
        <taxon>Sphingomonadales</taxon>
        <taxon>Sphingomonadaceae</taxon>
        <taxon>Novosphingobium</taxon>
    </lineage>
</organism>
<dbReference type="InterPro" id="IPR011478">
    <property type="entry name" value="DUF1585"/>
</dbReference>
<dbReference type="InterPro" id="IPR013042">
    <property type="entry name" value="DUF1592"/>
</dbReference>
<gene>
    <name evidence="7" type="ORF">WG900_09270</name>
</gene>
<feature type="signal peptide" evidence="1">
    <location>
        <begin position="1"/>
        <end position="28"/>
    </location>
</feature>
<evidence type="ECO:0000259" key="5">
    <source>
        <dbReference type="Pfam" id="PF07631"/>
    </source>
</evidence>
<dbReference type="EMBL" id="JBBHJY010000004">
    <property type="protein sequence ID" value="MEJ6010112.1"/>
    <property type="molecule type" value="Genomic_DNA"/>
</dbReference>